<name>A0ABD4T6U6_9CYAN</name>
<dbReference type="AlphaFoldDB" id="A0ABD4T6U6"/>
<dbReference type="GO" id="GO:0051607">
    <property type="term" value="P:defense response to virus"/>
    <property type="evidence" value="ECO:0007669"/>
    <property type="project" value="UniProtKB-KW"/>
</dbReference>
<accession>A0ABD4T6U6</accession>
<sequence>MDRLWLRIRAPFAAFRGFQAGVYRATAPIMPPSAAFGLVLNLAGIEMRDRINGVTTLIRSDLPCLNLAIGIPCRKLPNNEVVPETDSEVCTLYQQLHSYPVGASGKELKQRTHGAKFWITPVRRELLVGLDMILGIQGDSGLLERVKQGLQGQLDESRYGLPFAGDNNFLFDQIDIVDELPLTRWYVQMQPDDPPMRGSYRLTVGINRSDNSRTTSFLYAPLDEASSEPPQYAWTWTPNEPIS</sequence>
<protein>
    <submittedName>
        <fullName evidence="2">Type I-MYXAN CRISPR-associated protein Cas5/Cmx5/DevS</fullName>
    </submittedName>
</protein>
<dbReference type="RefSeq" id="WP_166282804.1">
    <property type="nucleotide sequence ID" value="NZ_JTHE03000080.1"/>
</dbReference>
<dbReference type="NCBIfam" id="TIGR02586">
    <property type="entry name" value="cas5_cmx5_devS"/>
    <property type="match status" value="1"/>
</dbReference>
<dbReference type="InterPro" id="IPR021124">
    <property type="entry name" value="CRISPR-assoc_prot_Cas5"/>
</dbReference>
<organism evidence="2 3">
    <name type="scientific">Lyngbya confervoides BDU141951</name>
    <dbReference type="NCBI Taxonomy" id="1574623"/>
    <lineage>
        <taxon>Bacteria</taxon>
        <taxon>Bacillati</taxon>
        <taxon>Cyanobacteriota</taxon>
        <taxon>Cyanophyceae</taxon>
        <taxon>Oscillatoriophycideae</taxon>
        <taxon>Oscillatoriales</taxon>
        <taxon>Microcoleaceae</taxon>
        <taxon>Lyngbya</taxon>
    </lineage>
</organism>
<proteinExistence type="predicted"/>
<gene>
    <name evidence="2" type="primary">cas5</name>
    <name evidence="2" type="ORF">QQ91_0014170</name>
</gene>
<reference evidence="2 3" key="1">
    <citation type="journal article" date="2015" name="Genome Announc.">
        <title>Draft Genome Sequence of Filamentous Marine Cyanobacterium Lyngbya confervoides Strain BDU141951.</title>
        <authorList>
            <person name="Chandrababunaidu M.M."/>
            <person name="Sen D."/>
            <person name="Tripathy S."/>
        </authorList>
    </citation>
    <scope>NUCLEOTIDE SEQUENCE [LARGE SCALE GENOMIC DNA]</scope>
    <source>
        <strain evidence="2 3">BDU141951</strain>
    </source>
</reference>
<dbReference type="InterPro" id="IPR013415">
    <property type="entry name" value="Cas5_Cmx5_DevS"/>
</dbReference>
<dbReference type="EMBL" id="JTHE03000080">
    <property type="protein sequence ID" value="MCM1983965.1"/>
    <property type="molecule type" value="Genomic_DNA"/>
</dbReference>
<evidence type="ECO:0000256" key="1">
    <source>
        <dbReference type="ARBA" id="ARBA00023118"/>
    </source>
</evidence>
<dbReference type="InterPro" id="IPR013422">
    <property type="entry name" value="CRISPR-assoc_prot_Cas5_N"/>
</dbReference>
<dbReference type="NCBIfam" id="TIGR02593">
    <property type="entry name" value="CRISPR_cas5"/>
    <property type="match status" value="1"/>
</dbReference>
<keyword evidence="3" id="KW-1185">Reference proteome</keyword>
<evidence type="ECO:0000313" key="2">
    <source>
        <dbReference type="EMBL" id="MCM1983965.1"/>
    </source>
</evidence>
<evidence type="ECO:0000313" key="3">
    <source>
        <dbReference type="Proteomes" id="UP000031561"/>
    </source>
</evidence>
<comment type="caution">
    <text evidence="2">The sequence shown here is derived from an EMBL/GenBank/DDBJ whole genome shotgun (WGS) entry which is preliminary data.</text>
</comment>
<dbReference type="CDD" id="cd09693">
    <property type="entry name" value="Cas5_I"/>
    <property type="match status" value="1"/>
</dbReference>
<keyword evidence="1" id="KW-0051">Antiviral defense</keyword>
<dbReference type="Pfam" id="PF09704">
    <property type="entry name" value="Cas_Cas5d"/>
    <property type="match status" value="1"/>
</dbReference>
<dbReference type="Proteomes" id="UP000031561">
    <property type="component" value="Unassembled WGS sequence"/>
</dbReference>